<dbReference type="PRINTS" id="PR00394">
    <property type="entry name" value="RHSPROTEIN"/>
</dbReference>
<evidence type="ECO:0000256" key="2">
    <source>
        <dbReference type="SAM" id="MobiDB-lite"/>
    </source>
</evidence>
<accession>A0ABQ1K125</accession>
<keyword evidence="5" id="KW-1185">Reference proteome</keyword>
<reference evidence="5" key="1">
    <citation type="journal article" date="2019" name="Int. J. Syst. Evol. Microbiol.">
        <title>The Global Catalogue of Microorganisms (GCM) 10K type strain sequencing project: providing services to taxonomists for standard genome sequencing and annotation.</title>
        <authorList>
            <consortium name="The Broad Institute Genomics Platform"/>
            <consortium name="The Broad Institute Genome Sequencing Center for Infectious Disease"/>
            <person name="Wu L."/>
            <person name="Ma J."/>
        </authorList>
    </citation>
    <scope>NUCLEOTIDE SEQUENCE [LARGE SCALE GENOMIC DNA]</scope>
    <source>
        <strain evidence="5">CGMCC 1.15928</strain>
    </source>
</reference>
<dbReference type="NCBIfam" id="TIGR03696">
    <property type="entry name" value="Rhs_assc_core"/>
    <property type="match status" value="1"/>
</dbReference>
<comment type="caution">
    <text evidence="4">The sequence shown here is derived from an EMBL/GenBank/DDBJ whole genome shotgun (WGS) entry which is preliminary data.</text>
</comment>
<dbReference type="InterPro" id="IPR022385">
    <property type="entry name" value="Rhs_assc_core"/>
</dbReference>
<dbReference type="InterPro" id="IPR056823">
    <property type="entry name" value="TEN-like_YD-shell"/>
</dbReference>
<organism evidence="4 5">
    <name type="scientific">Henriciella pelagia</name>
    <dbReference type="NCBI Taxonomy" id="1977912"/>
    <lineage>
        <taxon>Bacteria</taxon>
        <taxon>Pseudomonadati</taxon>
        <taxon>Pseudomonadota</taxon>
        <taxon>Alphaproteobacteria</taxon>
        <taxon>Hyphomonadales</taxon>
        <taxon>Hyphomonadaceae</taxon>
        <taxon>Henriciella</taxon>
    </lineage>
</organism>
<dbReference type="Pfam" id="PF25023">
    <property type="entry name" value="TEN_YD-shell"/>
    <property type="match status" value="1"/>
</dbReference>
<feature type="region of interest" description="Disordered" evidence="2">
    <location>
        <begin position="321"/>
        <end position="345"/>
    </location>
</feature>
<sequence>MNARQLAYDTAKNRVSQVTDSAGGGTQAWTYDARGNVTDNGPNAFTYDTANQPTSITATGLSEAHTYDGNLKRVKTVRNGETTYWVYSVLTGTPLVQDEVTAGDITHYLSGGGLTLRLLNGTAHRYTHLDHQGTPLAQTWYTGLLAWREHYTPYGEKTMRHASNDNDIGYTGHVQDDLSGLTYMQARYYDPVAARFLSTDPIGYQDQFNLYAYVGNDPVNMTDPTGMCSEENSGSGILCGFEDWLTSKIEPMVEGAMESAGVDVVPEGQRDPNGVYGHEADPNTPIEEASAIAGRVAEAGAERMNPLGAIKPIKKAIDDIPASTPVGRRGSPMDVTPGTNAPGSVGGRDYSGHAFDQMQGRGIPPSAVENAIGTGARSAGRTPGTSVFRDGTNGVSVVVDDASGRVVTVITTGRQ</sequence>
<dbReference type="PROSITE" id="PS00123">
    <property type="entry name" value="ALKALINE_PHOSPHATASE"/>
    <property type="match status" value="1"/>
</dbReference>
<dbReference type="Gene3D" id="2.180.10.10">
    <property type="entry name" value="RHS repeat-associated core"/>
    <property type="match status" value="1"/>
</dbReference>
<dbReference type="InterPro" id="IPR018299">
    <property type="entry name" value="Alkaline_phosphatase_AS"/>
</dbReference>
<feature type="domain" description="Teneurin-like YD-shell" evidence="3">
    <location>
        <begin position="5"/>
        <end position="219"/>
    </location>
</feature>
<evidence type="ECO:0000313" key="5">
    <source>
        <dbReference type="Proteomes" id="UP000628854"/>
    </source>
</evidence>
<dbReference type="EMBL" id="BMKF01000003">
    <property type="protein sequence ID" value="GGB81043.1"/>
    <property type="molecule type" value="Genomic_DNA"/>
</dbReference>
<dbReference type="Proteomes" id="UP000628854">
    <property type="component" value="Unassembled WGS sequence"/>
</dbReference>
<dbReference type="InterPro" id="IPR050708">
    <property type="entry name" value="T6SS_VgrG/RHS"/>
</dbReference>
<proteinExistence type="predicted"/>
<dbReference type="PANTHER" id="PTHR32305:SF15">
    <property type="entry name" value="PROTEIN RHSA-RELATED"/>
    <property type="match status" value="1"/>
</dbReference>
<dbReference type="RefSeq" id="WP_084394811.1">
    <property type="nucleotide sequence ID" value="NZ_BMKF01000003.1"/>
</dbReference>
<name>A0ABQ1K125_9PROT</name>
<protein>
    <recommendedName>
        <fullName evidence="3">Teneurin-like YD-shell domain-containing protein</fullName>
    </recommendedName>
</protein>
<evidence type="ECO:0000259" key="3">
    <source>
        <dbReference type="Pfam" id="PF25023"/>
    </source>
</evidence>
<dbReference type="PANTHER" id="PTHR32305">
    <property type="match status" value="1"/>
</dbReference>
<evidence type="ECO:0000313" key="4">
    <source>
        <dbReference type="EMBL" id="GGB81043.1"/>
    </source>
</evidence>
<keyword evidence="1" id="KW-0677">Repeat</keyword>
<gene>
    <name evidence="4" type="ORF">GCM10011503_32280</name>
</gene>
<evidence type="ECO:0000256" key="1">
    <source>
        <dbReference type="ARBA" id="ARBA00022737"/>
    </source>
</evidence>